<dbReference type="InterPro" id="IPR050712">
    <property type="entry name" value="NAD(P)H-dep_reductase"/>
</dbReference>
<accession>A0A365U9Y4</accession>
<dbReference type="SUPFAM" id="SSF52218">
    <property type="entry name" value="Flavoproteins"/>
    <property type="match status" value="1"/>
</dbReference>
<dbReference type="GO" id="GO:0016491">
    <property type="term" value="F:oxidoreductase activity"/>
    <property type="evidence" value="ECO:0007669"/>
    <property type="project" value="InterPro"/>
</dbReference>
<reference evidence="2 3" key="1">
    <citation type="submission" date="2018-07" db="EMBL/GenBank/DDBJ databases">
        <title>Rhodosalinus sp. strain E84T genomic sequence and assembly.</title>
        <authorList>
            <person name="Liu Z.-W."/>
            <person name="Lu D.-C."/>
        </authorList>
    </citation>
    <scope>NUCLEOTIDE SEQUENCE [LARGE SCALE GENOMIC DNA]</scope>
    <source>
        <strain evidence="2 3">E84</strain>
    </source>
</reference>
<comment type="caution">
    <text evidence="2">The sequence shown here is derived from an EMBL/GenBank/DDBJ whole genome shotgun (WGS) entry which is preliminary data.</text>
</comment>
<dbReference type="PANTHER" id="PTHR30543:SF21">
    <property type="entry name" value="NAD(P)H-DEPENDENT FMN REDUCTASE LOT6"/>
    <property type="match status" value="1"/>
</dbReference>
<dbReference type="Gene3D" id="3.40.50.360">
    <property type="match status" value="1"/>
</dbReference>
<dbReference type="PANTHER" id="PTHR30543">
    <property type="entry name" value="CHROMATE REDUCTASE"/>
    <property type="match status" value="1"/>
</dbReference>
<protein>
    <submittedName>
        <fullName evidence="2">NADPH-dependent FMN reductase</fullName>
    </submittedName>
</protein>
<organism evidence="2 3">
    <name type="scientific">Rhodosalinus halophilus</name>
    <dbReference type="NCBI Taxonomy" id="2259333"/>
    <lineage>
        <taxon>Bacteria</taxon>
        <taxon>Pseudomonadati</taxon>
        <taxon>Pseudomonadota</taxon>
        <taxon>Alphaproteobacteria</taxon>
        <taxon>Rhodobacterales</taxon>
        <taxon>Paracoccaceae</taxon>
        <taxon>Rhodosalinus</taxon>
    </lineage>
</organism>
<dbReference type="GO" id="GO:0010181">
    <property type="term" value="F:FMN binding"/>
    <property type="evidence" value="ECO:0007669"/>
    <property type="project" value="TreeGrafter"/>
</dbReference>
<dbReference type="InterPro" id="IPR005025">
    <property type="entry name" value="FMN_Rdtase-like_dom"/>
</dbReference>
<proteinExistence type="predicted"/>
<gene>
    <name evidence="2" type="ORF">DRV85_09040</name>
</gene>
<dbReference type="OrthoDB" id="9812295at2"/>
<dbReference type="Pfam" id="PF03358">
    <property type="entry name" value="FMN_red"/>
    <property type="match status" value="1"/>
</dbReference>
<name>A0A365U9Y4_9RHOB</name>
<evidence type="ECO:0000259" key="1">
    <source>
        <dbReference type="Pfam" id="PF03358"/>
    </source>
</evidence>
<feature type="domain" description="NADPH-dependent FMN reductase-like" evidence="1">
    <location>
        <begin position="6"/>
        <end position="148"/>
    </location>
</feature>
<dbReference type="Proteomes" id="UP000253370">
    <property type="component" value="Unassembled WGS sequence"/>
</dbReference>
<evidence type="ECO:0000313" key="2">
    <source>
        <dbReference type="EMBL" id="RBI85853.1"/>
    </source>
</evidence>
<dbReference type="GO" id="GO:0005829">
    <property type="term" value="C:cytosol"/>
    <property type="evidence" value="ECO:0007669"/>
    <property type="project" value="TreeGrafter"/>
</dbReference>
<dbReference type="EMBL" id="QNTQ01000006">
    <property type="protein sequence ID" value="RBI85853.1"/>
    <property type="molecule type" value="Genomic_DNA"/>
</dbReference>
<dbReference type="InterPro" id="IPR029039">
    <property type="entry name" value="Flavoprotein-like_sf"/>
</dbReference>
<keyword evidence="3" id="KW-1185">Reference proteome</keyword>
<dbReference type="AlphaFoldDB" id="A0A365U9Y4"/>
<dbReference type="RefSeq" id="WP_113289112.1">
    <property type="nucleotide sequence ID" value="NZ_QNTQ01000006.1"/>
</dbReference>
<evidence type="ECO:0000313" key="3">
    <source>
        <dbReference type="Proteomes" id="UP000253370"/>
    </source>
</evidence>
<sequence>MADLTLLGISGSLRAGSFNRKLLAEAARRFAPATYLEGDLQLPLYDGDLEEREGIPEAVRRLTGQIAQADALVISSPEYNKGVTGVMKNALDWISRVEGFPMQDKPTAVISANAGRTGGETGQYMLRACLVPLRPAVLEYPLVMVAGAKDHFDANERLVTESYARTLDTLMTRLREAAQAR</sequence>